<organism evidence="2 3">
    <name type="scientific">Streptomyces lucensis JCM 4490</name>
    <dbReference type="NCBI Taxonomy" id="1306176"/>
    <lineage>
        <taxon>Bacteria</taxon>
        <taxon>Bacillati</taxon>
        <taxon>Actinomycetota</taxon>
        <taxon>Actinomycetes</taxon>
        <taxon>Kitasatosporales</taxon>
        <taxon>Streptomycetaceae</taxon>
        <taxon>Streptomyces</taxon>
    </lineage>
</organism>
<comment type="caution">
    <text evidence="2">The sequence shown here is derived from an EMBL/GenBank/DDBJ whole genome shotgun (WGS) entry which is preliminary data.</text>
</comment>
<reference evidence="2" key="1">
    <citation type="journal article" date="2014" name="Int. J. Syst. Evol. Microbiol.">
        <title>Complete genome sequence of Corynebacterium casei LMG S-19264T (=DSM 44701T), isolated from a smear-ripened cheese.</title>
        <authorList>
            <consortium name="US DOE Joint Genome Institute (JGI-PGF)"/>
            <person name="Walter F."/>
            <person name="Albersmeier A."/>
            <person name="Kalinowski J."/>
            <person name="Ruckert C."/>
        </authorList>
    </citation>
    <scope>NUCLEOTIDE SEQUENCE</scope>
    <source>
        <strain evidence="2">JCM 4490</strain>
    </source>
</reference>
<dbReference type="EMBL" id="BMUE01000007">
    <property type="protein sequence ID" value="GGW56381.1"/>
    <property type="molecule type" value="Genomic_DNA"/>
</dbReference>
<gene>
    <name evidence="2" type="ORF">GCM10010503_36880</name>
</gene>
<dbReference type="AlphaFoldDB" id="A0A918J7T3"/>
<sequence>MCLVRGTPRKEDEEPGTAAQLKVLITMYAWNDPDSHLLFAPPTLTPVASRPAYGTAGRPGPLDRLLPHQAQACGTARRVTARSR</sequence>
<feature type="region of interest" description="Disordered" evidence="1">
    <location>
        <begin position="50"/>
        <end position="84"/>
    </location>
</feature>
<reference evidence="2" key="2">
    <citation type="submission" date="2020-09" db="EMBL/GenBank/DDBJ databases">
        <authorList>
            <person name="Sun Q."/>
            <person name="Ohkuma M."/>
        </authorList>
    </citation>
    <scope>NUCLEOTIDE SEQUENCE</scope>
    <source>
        <strain evidence="2">JCM 4490</strain>
    </source>
</reference>
<keyword evidence="3" id="KW-1185">Reference proteome</keyword>
<name>A0A918J7T3_9ACTN</name>
<accession>A0A918J7T3</accession>
<proteinExistence type="predicted"/>
<evidence type="ECO:0000313" key="2">
    <source>
        <dbReference type="EMBL" id="GGW56381.1"/>
    </source>
</evidence>
<evidence type="ECO:0000313" key="3">
    <source>
        <dbReference type="Proteomes" id="UP000620224"/>
    </source>
</evidence>
<protein>
    <submittedName>
        <fullName evidence="2">Uncharacterized protein</fullName>
    </submittedName>
</protein>
<evidence type="ECO:0000256" key="1">
    <source>
        <dbReference type="SAM" id="MobiDB-lite"/>
    </source>
</evidence>
<dbReference type="Proteomes" id="UP000620224">
    <property type="component" value="Unassembled WGS sequence"/>
</dbReference>